<dbReference type="EMBL" id="RCNU01000024">
    <property type="protein sequence ID" value="RWQ91249.1"/>
    <property type="molecule type" value="Genomic_DNA"/>
</dbReference>
<sequence length="177" mass="20299">MPTSLAHEAAASEFAEIFLEVLRPMGLYDKLYKWGSATRYNDKDYPRYWPTVVLEVALTEPPSKLMSDIRYWLGQSSRSVEVVVTLQINRNMREIILQNWQSANSRPHRIQQVTVYKGSNDTIKVDDGPLVIDFEKLFLHPPGTPQEKKNIGLGDGELQYLATSIWTAQNLDQEDDE</sequence>
<proteinExistence type="predicted"/>
<keyword evidence="2" id="KW-1185">Reference proteome</keyword>
<protein>
    <submittedName>
        <fullName evidence="1">Uncharacterized protein</fullName>
    </submittedName>
</protein>
<evidence type="ECO:0000313" key="2">
    <source>
        <dbReference type="Proteomes" id="UP000283841"/>
    </source>
</evidence>
<dbReference type="RefSeq" id="XP_028480894.1">
    <property type="nucleotide sequence ID" value="XM_028633429.1"/>
</dbReference>
<evidence type="ECO:0000313" key="1">
    <source>
        <dbReference type="EMBL" id="RWQ91249.1"/>
    </source>
</evidence>
<accession>A0A443HHK6</accession>
<gene>
    <name evidence="1" type="ORF">C8Q69DRAFT_518086</name>
</gene>
<dbReference type="AlphaFoldDB" id="A0A443HHK6"/>
<name>A0A443HHK6_BYSSP</name>
<dbReference type="VEuPathDB" id="FungiDB:C8Q69DRAFT_518086"/>
<reference evidence="1 2" key="1">
    <citation type="journal article" date="2018" name="Front. Microbiol.">
        <title>Genomic and genetic insights into a cosmopolitan fungus, Paecilomyces variotii (Eurotiales).</title>
        <authorList>
            <person name="Urquhart A.S."/>
            <person name="Mondo S.J."/>
            <person name="Makela M.R."/>
            <person name="Hane J.K."/>
            <person name="Wiebenga A."/>
            <person name="He G."/>
            <person name="Mihaltcheva S."/>
            <person name="Pangilinan J."/>
            <person name="Lipzen A."/>
            <person name="Barry K."/>
            <person name="de Vries R.P."/>
            <person name="Grigoriev I.V."/>
            <person name="Idnurm A."/>
        </authorList>
    </citation>
    <scope>NUCLEOTIDE SEQUENCE [LARGE SCALE GENOMIC DNA]</scope>
    <source>
        <strain evidence="1 2">CBS 101075</strain>
    </source>
</reference>
<comment type="caution">
    <text evidence="1">The sequence shown here is derived from an EMBL/GenBank/DDBJ whole genome shotgun (WGS) entry which is preliminary data.</text>
</comment>
<dbReference type="GeneID" id="39602706"/>
<organism evidence="1 2">
    <name type="scientific">Byssochlamys spectabilis</name>
    <name type="common">Paecilomyces variotii</name>
    <dbReference type="NCBI Taxonomy" id="264951"/>
    <lineage>
        <taxon>Eukaryota</taxon>
        <taxon>Fungi</taxon>
        <taxon>Dikarya</taxon>
        <taxon>Ascomycota</taxon>
        <taxon>Pezizomycotina</taxon>
        <taxon>Eurotiomycetes</taxon>
        <taxon>Eurotiomycetidae</taxon>
        <taxon>Eurotiales</taxon>
        <taxon>Thermoascaceae</taxon>
        <taxon>Paecilomyces</taxon>
    </lineage>
</organism>
<dbReference type="Proteomes" id="UP000283841">
    <property type="component" value="Unassembled WGS sequence"/>
</dbReference>